<dbReference type="eggNOG" id="COG3267">
    <property type="taxonomic scope" value="Bacteria"/>
</dbReference>
<name>D8PCB4_9BACT</name>
<protein>
    <recommendedName>
        <fullName evidence="2">Tll0287-like domain-containing protein</fullName>
    </recommendedName>
</protein>
<dbReference type="OrthoDB" id="9772755at2"/>
<dbReference type="Proteomes" id="UP000001660">
    <property type="component" value="Chromosome"/>
</dbReference>
<gene>
    <name evidence="3" type="ORF">NIDE1114</name>
</gene>
<evidence type="ECO:0000313" key="3">
    <source>
        <dbReference type="EMBL" id="CBK40873.1"/>
    </source>
</evidence>
<organism evidence="3 4">
    <name type="scientific">Nitrospira defluvii</name>
    <dbReference type="NCBI Taxonomy" id="330214"/>
    <lineage>
        <taxon>Bacteria</taxon>
        <taxon>Pseudomonadati</taxon>
        <taxon>Nitrospirota</taxon>
        <taxon>Nitrospiria</taxon>
        <taxon>Nitrospirales</taxon>
        <taxon>Nitrospiraceae</taxon>
        <taxon>Nitrospira</taxon>
    </lineage>
</organism>
<proteinExistence type="predicted"/>
<dbReference type="AlphaFoldDB" id="D8PCB4"/>
<keyword evidence="4" id="KW-1185">Reference proteome</keyword>
<reference evidence="3 4" key="1">
    <citation type="journal article" date="2010" name="Proc. Natl. Acad. Sci. U.S.A.">
        <title>A Nitrospira metagenome illuminates the physiology and evolution of globally important nitrite-oxidizing bacteria.</title>
        <authorList>
            <person name="Lucker S."/>
            <person name="Wagner M."/>
            <person name="Maixner F."/>
            <person name="Pelletier E."/>
            <person name="Koch H."/>
            <person name="Vacherie B."/>
            <person name="Rattei T."/>
            <person name="Sinninghe Damste J."/>
            <person name="Spieck E."/>
            <person name="Le Paslier D."/>
            <person name="Daims H."/>
        </authorList>
    </citation>
    <scope>NUCLEOTIDE SEQUENCE [LARGE SCALE GENOMIC DNA]</scope>
</reference>
<feature type="chain" id="PRO_5003119960" description="Tll0287-like domain-containing protein" evidence="1">
    <location>
        <begin position="20"/>
        <end position="259"/>
    </location>
</feature>
<dbReference type="HOGENOM" id="CLU_1102224_0_0_0"/>
<sequence length="259" mass="28124">MRRLPWMLACLVAAGWLPALPSARGLESSDRSTIPFHTILELEQTARLLAILLDSGRAVVNDNQTLLDDPTKAHKGFTPEAFEGQLRDMFRGRSGINLEELAGGTLSPRSRHLLQELVTVSKQVIADAQAELNRQGAGFKGFIPAVFGARVSTRFTAVTGVRLKQTTLDPRNPANRPDSYERVALEAFADSAYPREKVISEMAANSSSLRLMFPLYATRQCLDCHGGPKGGLDRTGYPREGLTLGQNAGAISVLLPVGK</sequence>
<evidence type="ECO:0000259" key="2">
    <source>
        <dbReference type="Pfam" id="PF11845"/>
    </source>
</evidence>
<dbReference type="KEGG" id="nde:NIDE1114"/>
<feature type="domain" description="Tll0287-like" evidence="2">
    <location>
        <begin position="41"/>
        <end position="256"/>
    </location>
</feature>
<feature type="signal peptide" evidence="1">
    <location>
        <begin position="1"/>
        <end position="19"/>
    </location>
</feature>
<evidence type="ECO:0000256" key="1">
    <source>
        <dbReference type="SAM" id="SignalP"/>
    </source>
</evidence>
<accession>D8PCB4</accession>
<keyword evidence="1" id="KW-0732">Signal</keyword>
<dbReference type="InterPro" id="IPR021796">
    <property type="entry name" value="Tll0287-like_dom"/>
</dbReference>
<evidence type="ECO:0000313" key="4">
    <source>
        <dbReference type="Proteomes" id="UP000001660"/>
    </source>
</evidence>
<dbReference type="Pfam" id="PF11845">
    <property type="entry name" value="Tll0287-like"/>
    <property type="match status" value="1"/>
</dbReference>
<dbReference type="EMBL" id="FP929003">
    <property type="protein sequence ID" value="CBK40873.1"/>
    <property type="molecule type" value="Genomic_DNA"/>
</dbReference>
<dbReference type="STRING" id="330214.NIDE1114"/>